<dbReference type="PRINTS" id="PR00368">
    <property type="entry name" value="FADPNR"/>
</dbReference>
<dbReference type="AlphaFoldDB" id="A0A5N7JVT1"/>
<dbReference type="Pfam" id="PF07992">
    <property type="entry name" value="Pyr_redox_2"/>
    <property type="match status" value="1"/>
</dbReference>
<keyword evidence="1" id="KW-0285">Flavoprotein</keyword>
<proteinExistence type="predicted"/>
<evidence type="ECO:0000313" key="4">
    <source>
        <dbReference type="EMBL" id="MPQ85283.1"/>
    </source>
</evidence>
<dbReference type="RefSeq" id="WP_152749973.1">
    <property type="nucleotide sequence ID" value="NZ_VUBA01000089.1"/>
</dbReference>
<sequence length="299" mass="32295">MIELFDVVVVGGGFAGCSAALSLSRSSMTVKVVDAGYQRNRLSSRVYSYLGIDGKHTPATISDFKDELELYGVSIMKDSINSAIFQEDLFCLMTASGILIKCRYLILATGVQDLLPALPGIQALWGRSIFNCLYCGAYEYRGSRIAVYGAGQSGYEDAIKAASWSKDVIFYNATESAITIQQLTRLELAGVVIEDSKISHLIAASQGGFTVCSLSGKDHHVDVMFLRSRIVPRLSLASDLGCELDSAGYIQLDRFGRTLCPGLYVCGDATGQLFQAVGAAADGNKVARQLHHDSLFLVR</sequence>
<dbReference type="PANTHER" id="PTHR48105">
    <property type="entry name" value="THIOREDOXIN REDUCTASE 1-RELATED-RELATED"/>
    <property type="match status" value="1"/>
</dbReference>
<dbReference type="GO" id="GO:0016491">
    <property type="term" value="F:oxidoreductase activity"/>
    <property type="evidence" value="ECO:0007669"/>
    <property type="project" value="UniProtKB-KW"/>
</dbReference>
<dbReference type="Proteomes" id="UP000325438">
    <property type="component" value="Unassembled WGS sequence"/>
</dbReference>
<organism evidence="4 5">
    <name type="scientific">Pseudomonas kitaguniensis</name>
    <dbReference type="NCBI Taxonomy" id="2607908"/>
    <lineage>
        <taxon>Bacteria</taxon>
        <taxon>Pseudomonadati</taxon>
        <taxon>Pseudomonadota</taxon>
        <taxon>Gammaproteobacteria</taxon>
        <taxon>Pseudomonadales</taxon>
        <taxon>Pseudomonadaceae</taxon>
        <taxon>Pseudomonas</taxon>
    </lineage>
</organism>
<evidence type="ECO:0000256" key="1">
    <source>
        <dbReference type="ARBA" id="ARBA00022630"/>
    </source>
</evidence>
<dbReference type="Gene3D" id="3.50.50.60">
    <property type="entry name" value="FAD/NAD(P)-binding domain"/>
    <property type="match status" value="2"/>
</dbReference>
<evidence type="ECO:0000259" key="3">
    <source>
        <dbReference type="Pfam" id="PF07992"/>
    </source>
</evidence>
<evidence type="ECO:0000313" key="5">
    <source>
        <dbReference type="Proteomes" id="UP000325438"/>
    </source>
</evidence>
<keyword evidence="2" id="KW-0560">Oxidoreductase</keyword>
<gene>
    <name evidence="4" type="ORF">F0170_15575</name>
</gene>
<dbReference type="InterPro" id="IPR050097">
    <property type="entry name" value="Ferredoxin-NADP_redctase_2"/>
</dbReference>
<comment type="caution">
    <text evidence="4">The sequence shown here is derived from an EMBL/GenBank/DDBJ whole genome shotgun (WGS) entry which is preliminary data.</text>
</comment>
<dbReference type="SUPFAM" id="SSF51905">
    <property type="entry name" value="FAD/NAD(P)-binding domain"/>
    <property type="match status" value="1"/>
</dbReference>
<dbReference type="PRINTS" id="PR00469">
    <property type="entry name" value="PNDRDTASEII"/>
</dbReference>
<protein>
    <submittedName>
        <fullName evidence="4">NAD(P)/FAD-dependent oxidoreductase</fullName>
    </submittedName>
</protein>
<name>A0A5N7JVT1_9PSED</name>
<accession>A0A5N7JVT1</accession>
<dbReference type="InterPro" id="IPR023753">
    <property type="entry name" value="FAD/NAD-binding_dom"/>
</dbReference>
<reference evidence="4 5" key="1">
    <citation type="submission" date="2019-09" db="EMBL/GenBank/DDBJ databases">
        <title>The draft genomes of Allium pathogen Pseudomonas sp.</title>
        <authorList>
            <person name="Fujikawa T."/>
            <person name="Sawada H."/>
        </authorList>
    </citation>
    <scope>NUCLEOTIDE SEQUENCE [LARGE SCALE GENOMIC DNA]</scope>
    <source>
        <strain evidence="4 5">MAFF 730085</strain>
    </source>
</reference>
<feature type="domain" description="FAD/NAD(P)-binding" evidence="3">
    <location>
        <begin position="5"/>
        <end position="283"/>
    </location>
</feature>
<dbReference type="InterPro" id="IPR036188">
    <property type="entry name" value="FAD/NAD-bd_sf"/>
</dbReference>
<evidence type="ECO:0000256" key="2">
    <source>
        <dbReference type="ARBA" id="ARBA00023002"/>
    </source>
</evidence>
<dbReference type="EMBL" id="VUBA01000089">
    <property type="protein sequence ID" value="MPQ85283.1"/>
    <property type="molecule type" value="Genomic_DNA"/>
</dbReference>